<dbReference type="EMBL" id="CP021404">
    <property type="protein sequence ID" value="ATI42607.1"/>
    <property type="molecule type" value="Genomic_DNA"/>
</dbReference>
<evidence type="ECO:0000313" key="2">
    <source>
        <dbReference type="Proteomes" id="UP000219050"/>
    </source>
</evidence>
<evidence type="ECO:0000313" key="1">
    <source>
        <dbReference type="EMBL" id="ATI42607.1"/>
    </source>
</evidence>
<dbReference type="RefSeq" id="WP_097373696.1">
    <property type="nucleotide sequence ID" value="NZ_CP021404.1"/>
</dbReference>
<dbReference type="KEGG" id="cmag:CBW24_11720"/>
<sequence>MLKHRGMPGRLAGTDFQFTIRRANKAGATRLTKRERYADRRAADRRADEGFLGALWALYGEEPFERGNLDAGRLSWLLGREIVAAEDPFDPESYDALLRIDAKRAEASFPAIFDANGGWDAGDDDDEEDDWA</sequence>
<name>A0A291M169_9RHOB</name>
<proteinExistence type="predicted"/>
<accession>A0A291M169</accession>
<gene>
    <name evidence="1" type="ORF">CBW24_11720</name>
</gene>
<keyword evidence="2" id="KW-1185">Reference proteome</keyword>
<protein>
    <submittedName>
        <fullName evidence="1">Uncharacterized protein</fullName>
    </submittedName>
</protein>
<dbReference type="AlphaFoldDB" id="A0A291M169"/>
<dbReference type="OrthoDB" id="7857449at2"/>
<dbReference type="Proteomes" id="UP000219050">
    <property type="component" value="Chromosome"/>
</dbReference>
<organism evidence="1 2">
    <name type="scientific">Pacificitalea manganoxidans</name>
    <dbReference type="NCBI Taxonomy" id="1411902"/>
    <lineage>
        <taxon>Bacteria</taxon>
        <taxon>Pseudomonadati</taxon>
        <taxon>Pseudomonadota</taxon>
        <taxon>Alphaproteobacteria</taxon>
        <taxon>Rhodobacterales</taxon>
        <taxon>Paracoccaceae</taxon>
        <taxon>Pacificitalea</taxon>
    </lineage>
</organism>
<reference evidence="1 2" key="1">
    <citation type="submission" date="2017-05" db="EMBL/GenBank/DDBJ databases">
        <title>Comparative genomic and metabolic analysis of manganese-oxidizing mechanisms in Celeribater manganoxidans DY25T: its adaption to the environment of polymetallic nodule.</title>
        <authorList>
            <person name="Wang X."/>
        </authorList>
    </citation>
    <scope>NUCLEOTIDE SEQUENCE [LARGE SCALE GENOMIC DNA]</scope>
    <source>
        <strain evidence="1 2">DY25</strain>
    </source>
</reference>